<evidence type="ECO:0000256" key="1">
    <source>
        <dbReference type="SAM" id="MobiDB-lite"/>
    </source>
</evidence>
<protein>
    <submittedName>
        <fullName evidence="2">Uncharacterized protein</fullName>
    </submittedName>
</protein>
<reference evidence="2 3" key="1">
    <citation type="submission" date="2023-02" db="EMBL/GenBank/DDBJ databases">
        <title>LHISI_Scaffold_Assembly.</title>
        <authorList>
            <person name="Stuart O.P."/>
            <person name="Cleave R."/>
            <person name="Magrath M.J.L."/>
            <person name="Mikheyev A.S."/>
        </authorList>
    </citation>
    <scope>NUCLEOTIDE SEQUENCE [LARGE SCALE GENOMIC DNA]</scope>
    <source>
        <strain evidence="2">Daus_M_001</strain>
        <tissue evidence="2">Leg muscle</tissue>
    </source>
</reference>
<proteinExistence type="predicted"/>
<evidence type="ECO:0000313" key="2">
    <source>
        <dbReference type="EMBL" id="KAJ8874278.1"/>
    </source>
</evidence>
<gene>
    <name evidence="2" type="ORF">PR048_025122</name>
</gene>
<dbReference type="EMBL" id="JARBHB010000010">
    <property type="protein sequence ID" value="KAJ8874278.1"/>
    <property type="molecule type" value="Genomic_DNA"/>
</dbReference>
<sequence>MTEHDDDVMRGDAIQNDHHRPWLPRWRPIILATNLAATYIDYQNGYQRSRSQASNMVDDMATVTQSKKATTAPGLPTNPVSQNMHYLTTWMRHFQSLSCQIVSVMQINGHCIWSSAGMKGRRETGYSRENPRTSGIVRHDSHLRKSENDPAGNIRLYEYRYKQYQLGVLARALTFHHGAPSSIPGGFTPEFSHVGIVLDDAACRQVFSEYCCLPRSCIPAALHPKVSFHAISARMQGRKETGDPRGNTLTSGIVRYDSPMRKSGGDPAGYPTRLTCQVPKPTAGMLAPLQSCTYFMWTSLRFPLHYTAWSFVPVGALAERLVCRSSSCTDILSPERPQGSELACSVLVVLRVPMGLTFSGDPIILLVESVQEGLENIQQPSSEMCVLFVSQFTGRTFNSSVEKCVFRTLCNALQEPGRRAPKAVSQLAQRALSRALALERHGGNDDSLKVSLHPSTSTYNSESGPISADSSDTEDEAVPIARMKGRGKWEILEKTHRPAVSSGTIPTCENPGVTRPGIESVSPWWEASMLTPSATVAPADVCVTNKLVDWGPRACPNHLSAGQRAP</sequence>
<keyword evidence="3" id="KW-1185">Reference proteome</keyword>
<dbReference type="Proteomes" id="UP001159363">
    <property type="component" value="Chromosome 9"/>
</dbReference>
<comment type="caution">
    <text evidence="2">The sequence shown here is derived from an EMBL/GenBank/DDBJ whole genome shotgun (WGS) entry which is preliminary data.</text>
</comment>
<organism evidence="2 3">
    <name type="scientific">Dryococelus australis</name>
    <dbReference type="NCBI Taxonomy" id="614101"/>
    <lineage>
        <taxon>Eukaryota</taxon>
        <taxon>Metazoa</taxon>
        <taxon>Ecdysozoa</taxon>
        <taxon>Arthropoda</taxon>
        <taxon>Hexapoda</taxon>
        <taxon>Insecta</taxon>
        <taxon>Pterygota</taxon>
        <taxon>Neoptera</taxon>
        <taxon>Polyneoptera</taxon>
        <taxon>Phasmatodea</taxon>
        <taxon>Verophasmatodea</taxon>
        <taxon>Anareolatae</taxon>
        <taxon>Phasmatidae</taxon>
        <taxon>Eurycanthinae</taxon>
        <taxon>Dryococelus</taxon>
    </lineage>
</organism>
<name>A0ABQ9GQH8_9NEOP</name>
<accession>A0ABQ9GQH8</accession>
<feature type="compositionally biased region" description="Polar residues" evidence="1">
    <location>
        <begin position="453"/>
        <end position="470"/>
    </location>
</feature>
<evidence type="ECO:0000313" key="3">
    <source>
        <dbReference type="Proteomes" id="UP001159363"/>
    </source>
</evidence>
<feature type="region of interest" description="Disordered" evidence="1">
    <location>
        <begin position="444"/>
        <end position="475"/>
    </location>
</feature>